<accession>A0AB37UAX4</accession>
<feature type="coiled-coil region" evidence="1">
    <location>
        <begin position="42"/>
        <end position="73"/>
    </location>
</feature>
<evidence type="ECO:0000256" key="2">
    <source>
        <dbReference type="SAM" id="MobiDB-lite"/>
    </source>
</evidence>
<dbReference type="AlphaFoldDB" id="A0AB37UAX4"/>
<proteinExistence type="predicted"/>
<keyword evidence="4" id="KW-1185">Reference proteome</keyword>
<evidence type="ECO:0000313" key="4">
    <source>
        <dbReference type="Proteomes" id="UP000282574"/>
    </source>
</evidence>
<comment type="caution">
    <text evidence="3">The sequence shown here is derived from an EMBL/GenBank/DDBJ whole genome shotgun (WGS) entry which is preliminary data.</text>
</comment>
<evidence type="ECO:0000256" key="1">
    <source>
        <dbReference type="SAM" id="Coils"/>
    </source>
</evidence>
<evidence type="ECO:0000313" key="3">
    <source>
        <dbReference type="EMBL" id="RUT02351.1"/>
    </source>
</evidence>
<reference evidence="3 4" key="1">
    <citation type="journal article" date="2019" name="Genome Biol. Evol.">
        <title>Day and night: Metabolic profiles and evolutionary relationships of six axenic non-marine cyanobacteria.</title>
        <authorList>
            <person name="Will S.E."/>
            <person name="Henke P."/>
            <person name="Boedeker C."/>
            <person name="Huang S."/>
            <person name="Brinkmann H."/>
            <person name="Rohde M."/>
            <person name="Jarek M."/>
            <person name="Friedl T."/>
            <person name="Seufert S."/>
            <person name="Schumacher M."/>
            <person name="Overmann J."/>
            <person name="Neumann-Schaal M."/>
            <person name="Petersen J."/>
        </authorList>
    </citation>
    <scope>NUCLEOTIDE SEQUENCE [LARGE SCALE GENOMIC DNA]</scope>
    <source>
        <strain evidence="3 4">SAG 39.79</strain>
    </source>
</reference>
<keyword evidence="1" id="KW-0175">Coiled coil</keyword>
<dbReference type="EMBL" id="RSCK01000110">
    <property type="protein sequence ID" value="RUT02351.1"/>
    <property type="molecule type" value="Genomic_DNA"/>
</dbReference>
<feature type="region of interest" description="Disordered" evidence="2">
    <location>
        <begin position="138"/>
        <end position="163"/>
    </location>
</feature>
<dbReference type="Proteomes" id="UP000282574">
    <property type="component" value="Unassembled WGS sequence"/>
</dbReference>
<feature type="compositionally biased region" description="Basic and acidic residues" evidence="2">
    <location>
        <begin position="140"/>
        <end position="153"/>
    </location>
</feature>
<dbReference type="RefSeq" id="WP_106166449.1">
    <property type="nucleotide sequence ID" value="NZ_JAVKZF010000001.1"/>
</dbReference>
<name>A0AB37UAX4_9CYAN</name>
<protein>
    <submittedName>
        <fullName evidence="3">Uncharacterized protein</fullName>
    </submittedName>
</protein>
<gene>
    <name evidence="3" type="ORF">DSM107010_62910</name>
</gene>
<sequence length="163" mass="18282">MDTVNLDKLLGEKLPVMAFELGGRTYPVYAYEDLTVGVTARLSEVNAEFETINEQVREETDRIEVELKSLMAKENQDVSAKRNSLNATRIAQQSRLLKPMQDLVETIADMPKGTLSSISASALNQLFMQVNEKVFSSLGKQEEQVEEPPKETPEEMQESTLKA</sequence>
<organism evidence="3 4">
    <name type="scientific">Chroococcidiopsis cubana SAG 39.79</name>
    <dbReference type="NCBI Taxonomy" id="388085"/>
    <lineage>
        <taxon>Bacteria</taxon>
        <taxon>Bacillati</taxon>
        <taxon>Cyanobacteriota</taxon>
        <taxon>Cyanophyceae</taxon>
        <taxon>Chroococcidiopsidales</taxon>
        <taxon>Chroococcidiopsidaceae</taxon>
        <taxon>Chroococcidiopsis</taxon>
    </lineage>
</organism>